<reference evidence="1" key="1">
    <citation type="submission" date="2021-06" db="EMBL/GenBank/DDBJ databases">
        <title>Parelaphostrongylus tenuis whole genome reference sequence.</title>
        <authorList>
            <person name="Garwood T.J."/>
            <person name="Larsen P.A."/>
            <person name="Fountain-Jones N.M."/>
            <person name="Garbe J.R."/>
            <person name="Macchietto M.G."/>
            <person name="Kania S.A."/>
            <person name="Gerhold R.W."/>
            <person name="Richards J.E."/>
            <person name="Wolf T.M."/>
        </authorList>
    </citation>
    <scope>NUCLEOTIDE SEQUENCE</scope>
    <source>
        <strain evidence="1">MNPRO001-30</strain>
        <tissue evidence="1">Meninges</tissue>
    </source>
</reference>
<comment type="caution">
    <text evidence="1">The sequence shown here is derived from an EMBL/GenBank/DDBJ whole genome shotgun (WGS) entry which is preliminary data.</text>
</comment>
<evidence type="ECO:0000313" key="2">
    <source>
        <dbReference type="Proteomes" id="UP001196413"/>
    </source>
</evidence>
<gene>
    <name evidence="1" type="ORF">KIN20_015449</name>
</gene>
<accession>A0AAD5MYG9</accession>
<organism evidence="1 2">
    <name type="scientific">Parelaphostrongylus tenuis</name>
    <name type="common">Meningeal worm</name>
    <dbReference type="NCBI Taxonomy" id="148309"/>
    <lineage>
        <taxon>Eukaryota</taxon>
        <taxon>Metazoa</taxon>
        <taxon>Ecdysozoa</taxon>
        <taxon>Nematoda</taxon>
        <taxon>Chromadorea</taxon>
        <taxon>Rhabditida</taxon>
        <taxon>Rhabditina</taxon>
        <taxon>Rhabditomorpha</taxon>
        <taxon>Strongyloidea</taxon>
        <taxon>Metastrongylidae</taxon>
        <taxon>Parelaphostrongylus</taxon>
    </lineage>
</organism>
<protein>
    <submittedName>
        <fullName evidence="1">Uncharacterized protein</fullName>
    </submittedName>
</protein>
<proteinExistence type="predicted"/>
<keyword evidence="2" id="KW-1185">Reference proteome</keyword>
<evidence type="ECO:0000313" key="1">
    <source>
        <dbReference type="EMBL" id="KAJ1357322.1"/>
    </source>
</evidence>
<sequence>MRRVLSLFEASPHVFAALKSRIGQKYKEAQVYGLCFQEARVCQCEWAQCQ</sequence>
<dbReference type="EMBL" id="JAHQIW010003099">
    <property type="protein sequence ID" value="KAJ1357322.1"/>
    <property type="molecule type" value="Genomic_DNA"/>
</dbReference>
<dbReference type="Proteomes" id="UP001196413">
    <property type="component" value="Unassembled WGS sequence"/>
</dbReference>
<dbReference type="AlphaFoldDB" id="A0AAD5MYG9"/>
<name>A0AAD5MYG9_PARTN</name>